<dbReference type="AlphaFoldDB" id="A0AAE9KGX3"/>
<dbReference type="Proteomes" id="UP000829756">
    <property type="component" value="Chromosome"/>
</dbReference>
<name>A0AAE9KGX3_9NEIS</name>
<dbReference type="KEGG" id="usu:LVJ78_01145"/>
<organism evidence="2 4">
    <name type="scientific">Uruburuella suis</name>
    <dbReference type="NCBI Taxonomy" id="252130"/>
    <lineage>
        <taxon>Bacteria</taxon>
        <taxon>Pseudomonadati</taxon>
        <taxon>Pseudomonadota</taxon>
        <taxon>Betaproteobacteria</taxon>
        <taxon>Neisseriales</taxon>
        <taxon>Neisseriaceae</taxon>
        <taxon>Uruburuella</taxon>
    </lineage>
</organism>
<reference evidence="2" key="2">
    <citation type="submission" date="2021-12" db="EMBL/GenBank/DDBJ databases">
        <authorList>
            <person name="Veyrier F.J."/>
        </authorList>
    </citation>
    <scope>NUCLEOTIDE SEQUENCE</scope>
    <source>
        <strain evidence="2">1258/02</strain>
    </source>
</reference>
<keyword evidence="3" id="KW-1185">Reference proteome</keyword>
<reference evidence="2" key="3">
    <citation type="journal article" date="2022" name="Res Sq">
        <title>Evolution of multicellular longitudinally dividing oral cavity symbionts (Neisseriaceae).</title>
        <authorList>
            <person name="Nyongesa S."/>
            <person name="Weber P."/>
            <person name="Bernet E."/>
            <person name="Pullido F."/>
            <person name="Nieckarz M."/>
            <person name="Delaby M."/>
            <person name="Nieves C."/>
            <person name="Viehboeck T."/>
            <person name="Krause N."/>
            <person name="Rivera-Millot A."/>
            <person name="Nakamura A."/>
            <person name="Vischer N."/>
            <person name="VanNieuwenhze M."/>
            <person name="Brun Y."/>
            <person name="Cava F."/>
            <person name="Bulgheresi S."/>
            <person name="Veyrier F."/>
        </authorList>
    </citation>
    <scope>NUCLEOTIDE SEQUENCE</scope>
    <source>
        <strain evidence="2">1258/02</strain>
    </source>
</reference>
<sequence>MYILQRVYGFTLQNTPAVLADRLWPRGVSKAKLAGIEWDKAVTPSTDLRKWFHQNPQTRYAEFSQRYQAELARPEAQPALQALRDLHQQHGSLILLTAAKDVAHSHLPVLQAVLEQKAT</sequence>
<dbReference type="InterPro" id="IPR052552">
    <property type="entry name" value="YeaO-like"/>
</dbReference>
<evidence type="ECO:0000313" key="2">
    <source>
        <dbReference type="EMBL" id="UOO79666.1"/>
    </source>
</evidence>
<protein>
    <submittedName>
        <fullName evidence="2">DUF488 family protein</fullName>
    </submittedName>
    <submittedName>
        <fullName evidence="1">Uncharacterized protein YeaO (DUF488 family)</fullName>
    </submittedName>
</protein>
<proteinExistence type="predicted"/>
<dbReference type="Pfam" id="PF22752">
    <property type="entry name" value="DUF488-N3i"/>
    <property type="match status" value="1"/>
</dbReference>
<evidence type="ECO:0000313" key="1">
    <source>
        <dbReference type="EMBL" id="TCP06978.1"/>
    </source>
</evidence>
<dbReference type="RefSeq" id="WP_132953610.1">
    <property type="nucleotide sequence ID" value="NZ_CP091507.1"/>
</dbReference>
<dbReference type="PANTHER" id="PTHR36849">
    <property type="entry name" value="CYTOPLASMIC PROTEIN-RELATED"/>
    <property type="match status" value="1"/>
</dbReference>
<dbReference type="EMBL" id="CP091507">
    <property type="protein sequence ID" value="UOO79666.1"/>
    <property type="molecule type" value="Genomic_DNA"/>
</dbReference>
<evidence type="ECO:0000313" key="4">
    <source>
        <dbReference type="Proteomes" id="UP000829756"/>
    </source>
</evidence>
<reference evidence="1 3" key="1">
    <citation type="submission" date="2019-03" db="EMBL/GenBank/DDBJ databases">
        <title>Genomic Encyclopedia of Type Strains, Phase IV (KMG-IV): sequencing the most valuable type-strain genomes for metagenomic binning, comparative biology and taxonomic classification.</title>
        <authorList>
            <person name="Goeker M."/>
        </authorList>
    </citation>
    <scope>NUCLEOTIDE SEQUENCE [LARGE SCALE GENOMIC DNA]</scope>
    <source>
        <strain evidence="1 3">DSM 17474</strain>
    </source>
</reference>
<dbReference type="Proteomes" id="UP000294721">
    <property type="component" value="Unassembled WGS sequence"/>
</dbReference>
<evidence type="ECO:0000313" key="3">
    <source>
        <dbReference type="Proteomes" id="UP000294721"/>
    </source>
</evidence>
<dbReference type="EMBL" id="SLXE01000009">
    <property type="protein sequence ID" value="TCP06978.1"/>
    <property type="molecule type" value="Genomic_DNA"/>
</dbReference>
<dbReference type="PANTHER" id="PTHR36849:SF1">
    <property type="entry name" value="CYTOPLASMIC PROTEIN"/>
    <property type="match status" value="1"/>
</dbReference>
<gene>
    <name evidence="1" type="ORF">EV680_10971</name>
    <name evidence="2" type="ORF">LVJ78_01145</name>
</gene>
<accession>A0AAE9KGX3</accession>